<dbReference type="PANTHER" id="PTHR30349">
    <property type="entry name" value="PHAGE INTEGRASE-RELATED"/>
    <property type="match status" value="1"/>
</dbReference>
<evidence type="ECO:0000256" key="6">
    <source>
        <dbReference type="ARBA" id="ARBA00023172"/>
    </source>
</evidence>
<comment type="subunit">
    <text evidence="8">Forms a cyclic heterotetrameric complex composed of two molecules of XerC and two molecules of XerD.</text>
</comment>
<dbReference type="NCBIfam" id="TIGR02249">
    <property type="entry name" value="integrase_gron"/>
    <property type="match status" value="1"/>
</dbReference>
<dbReference type="InterPro" id="IPR044068">
    <property type="entry name" value="CB"/>
</dbReference>
<evidence type="ECO:0000259" key="10">
    <source>
        <dbReference type="PROSITE" id="PS51898"/>
    </source>
</evidence>
<dbReference type="FunFam" id="1.10.443.10:FF:000007">
    <property type="entry name" value="Tyrosine recombinase XerC"/>
    <property type="match status" value="1"/>
</dbReference>
<feature type="domain" description="Tyr recombinase" evidence="10">
    <location>
        <begin position="104"/>
        <end position="321"/>
    </location>
</feature>
<evidence type="ECO:0000256" key="9">
    <source>
        <dbReference type="PROSITE-ProRule" id="PRU01248"/>
    </source>
</evidence>
<keyword evidence="5 9" id="KW-0238">DNA-binding</keyword>
<accession>A0A1B3IRD7</accession>
<proteinExistence type="inferred from homology"/>
<dbReference type="GO" id="GO:0015074">
    <property type="term" value="P:DNA integration"/>
    <property type="evidence" value="ECO:0007669"/>
    <property type="project" value="UniProtKB-KW"/>
</dbReference>
<dbReference type="PROSITE" id="PS51898">
    <property type="entry name" value="TYR_RECOMBINASE"/>
    <property type="match status" value="1"/>
</dbReference>
<dbReference type="PROSITE" id="PS51900">
    <property type="entry name" value="CB"/>
    <property type="match status" value="1"/>
</dbReference>
<protein>
    <submittedName>
        <fullName evidence="12 13">Integrase</fullName>
    </submittedName>
</protein>
<evidence type="ECO:0000259" key="11">
    <source>
        <dbReference type="PROSITE" id="PS51900"/>
    </source>
</evidence>
<geneLocation type="plasmid" evidence="12">
    <name>pECJS-B60-267</name>
</geneLocation>
<evidence type="ECO:0000256" key="5">
    <source>
        <dbReference type="ARBA" id="ARBA00023125"/>
    </source>
</evidence>
<evidence type="ECO:0000256" key="2">
    <source>
        <dbReference type="ARBA" id="ARBA00008857"/>
    </source>
</evidence>
<reference evidence="12" key="1">
    <citation type="submission" date="2016-05" db="EMBL/GenBank/DDBJ databases">
        <title>Characterization of Diversified mcr-1 Coding Plasmids and the Potential Transmission Mechanism.</title>
        <authorList>
            <person name="Li R."/>
            <person name="Xie M."/>
            <person name="Zhou Y."/>
            <person name="Lin D."/>
            <person name="Chen S."/>
        </authorList>
    </citation>
    <scope>NUCLEOTIDE SEQUENCE</scope>
    <source>
        <strain evidence="12">JS-B60</strain>
        <plasmid evidence="12">pECJS-B60-267</plasmid>
    </source>
</reference>
<keyword evidence="3" id="KW-0963">Cytoplasm</keyword>
<dbReference type="Gene3D" id="1.10.443.10">
    <property type="entry name" value="Intergrase catalytic core"/>
    <property type="match status" value="1"/>
</dbReference>
<dbReference type="RefSeq" id="WP_032482493.1">
    <property type="nucleotide sequence ID" value="NZ_AP027801.1"/>
</dbReference>
<geneLocation type="plasmid" evidence="13">
    <name>pCHL5009T-94k</name>
</geneLocation>
<dbReference type="EMBL" id="KX254341">
    <property type="protein sequence ID" value="AOF43626.1"/>
    <property type="molecule type" value="Genomic_DNA"/>
</dbReference>
<dbReference type="InterPro" id="IPR050090">
    <property type="entry name" value="Tyrosine_recombinase_XerCD"/>
</dbReference>
<comment type="subcellular location">
    <subcellularLocation>
        <location evidence="1">Cytoplasm</location>
    </subcellularLocation>
</comment>
<dbReference type="AlphaFoldDB" id="A0A1B3IRD7"/>
<feature type="domain" description="Core-binding (CB)" evidence="11">
    <location>
        <begin position="4"/>
        <end position="86"/>
    </location>
</feature>
<organism evidence="12">
    <name type="scientific">Escherichia coli</name>
    <dbReference type="NCBI Taxonomy" id="562"/>
    <lineage>
        <taxon>Bacteria</taxon>
        <taxon>Pseudomonadati</taxon>
        <taxon>Pseudomonadota</taxon>
        <taxon>Gammaproteobacteria</taxon>
        <taxon>Enterobacterales</taxon>
        <taxon>Enterobacteriaceae</taxon>
        <taxon>Escherichia</taxon>
    </lineage>
</organism>
<dbReference type="SUPFAM" id="SSF56349">
    <property type="entry name" value="DNA breaking-rejoining enzymes"/>
    <property type="match status" value="1"/>
</dbReference>
<dbReference type="GO" id="GO:0005737">
    <property type="term" value="C:cytoplasm"/>
    <property type="evidence" value="ECO:0007669"/>
    <property type="project" value="UniProtKB-SubCell"/>
</dbReference>
<dbReference type="Gene3D" id="1.10.150.130">
    <property type="match status" value="1"/>
</dbReference>
<evidence type="ECO:0000313" key="14">
    <source>
        <dbReference type="Proteomes" id="UP000270045"/>
    </source>
</evidence>
<evidence type="ECO:0000256" key="3">
    <source>
        <dbReference type="ARBA" id="ARBA00022490"/>
    </source>
</evidence>
<comment type="similarity">
    <text evidence="2">Belongs to the 'phage' integrase family.</text>
</comment>
<evidence type="ECO:0000313" key="12">
    <source>
        <dbReference type="EMBL" id="AOF43626.1"/>
    </source>
</evidence>
<dbReference type="GO" id="GO:0006310">
    <property type="term" value="P:DNA recombination"/>
    <property type="evidence" value="ECO:0007669"/>
    <property type="project" value="UniProtKB-KW"/>
</dbReference>
<gene>
    <name evidence="13" type="ORF">D9C02_25115</name>
</gene>
<dbReference type="InterPro" id="IPR011946">
    <property type="entry name" value="Integrase_integron-type"/>
</dbReference>
<evidence type="ECO:0000256" key="1">
    <source>
        <dbReference type="ARBA" id="ARBA00004496"/>
    </source>
</evidence>
<keyword evidence="6" id="KW-0233">DNA recombination</keyword>
<dbReference type="Proteomes" id="UP000270045">
    <property type="component" value="Plasmid pCHL5009T-94k"/>
</dbReference>
<evidence type="ECO:0000256" key="7">
    <source>
        <dbReference type="ARBA" id="ARBA00037721"/>
    </source>
</evidence>
<keyword evidence="12" id="KW-0614">Plasmid</keyword>
<dbReference type="InterPro" id="IPR013762">
    <property type="entry name" value="Integrase-like_cat_sf"/>
</dbReference>
<reference evidence="13 14" key="2">
    <citation type="submission" date="2018-10" db="EMBL/GenBank/DDBJ databases">
        <title>First identification of the mcr gene in New Zealand.</title>
        <authorList>
            <person name="Creighton J."/>
            <person name="Anderson T."/>
            <person name="Howard J."/>
            <person name="Heffernan H."/>
            <person name="Freeman J."/>
        </authorList>
    </citation>
    <scope>NUCLEOTIDE SEQUENCE [LARGE SCALE GENOMIC DNA]</scope>
    <source>
        <strain evidence="13 14">CHL5009T</strain>
        <plasmid evidence="14">pchl5009t-94k</plasmid>
        <plasmid evidence="13">pCHL5009T-94k</plasmid>
    </source>
</reference>
<dbReference type="Pfam" id="PF13495">
    <property type="entry name" value="Phage_int_SAM_4"/>
    <property type="match status" value="1"/>
</dbReference>
<comment type="function">
    <text evidence="7">Site-specific tyrosine recombinase, which acts by catalyzing the cutting and rejoining of the recombining DNA molecules. The XerC-XerD complex is essential to convert dimers of the bacterial chromosome into monomers to permit their segregation at cell division. It also contributes to the segregational stability of plasmids.</text>
</comment>
<dbReference type="InterPro" id="IPR010998">
    <property type="entry name" value="Integrase_recombinase_N"/>
</dbReference>
<dbReference type="InterPro" id="IPR004107">
    <property type="entry name" value="Integrase_SAM-like_N"/>
</dbReference>
<dbReference type="PANTHER" id="PTHR30349:SF64">
    <property type="entry name" value="PROPHAGE INTEGRASE INTD-RELATED"/>
    <property type="match status" value="1"/>
</dbReference>
<dbReference type="GO" id="GO:0003677">
    <property type="term" value="F:DNA binding"/>
    <property type="evidence" value="ECO:0007669"/>
    <property type="project" value="UniProtKB-UniRule"/>
</dbReference>
<dbReference type="Pfam" id="PF00589">
    <property type="entry name" value="Phage_integrase"/>
    <property type="match status" value="1"/>
</dbReference>
<evidence type="ECO:0000256" key="8">
    <source>
        <dbReference type="ARBA" id="ARBA00038613"/>
    </source>
</evidence>
<sequence>MRKPHSPFLASIYEQMLMLRYAMATVEAYLHWIKAFIRFSRMKHPVELGEAEVQQFLSYLVTERHVAVKTQAQALNALVFLYRTVLLRPLQLEMKFTRSQRPPKLPTVLTQSEVRALLLAMPVHLRLLAQLMYGSGLRLMEVMRLCVQDIDFNYLCLMVWNGKGGKHRRVTLASELIPALREQIAYVQRFYMTDCLNDAYAGVALPTALARKYPAASKELGWHYLFPASHLSRDPVDGALRRHHLDPTTLQKAVRATARQLQLGKPVTCHTLRHSFATHLLARGADIRTVQEQLGHSDVRTTQIYTHVLQNGANGVRSPLSDL</sequence>
<dbReference type="EMBL" id="CP032938">
    <property type="protein sequence ID" value="AYM25131.1"/>
    <property type="molecule type" value="Genomic_DNA"/>
</dbReference>
<geneLocation type="plasmid" evidence="14">
    <name>pchl5009t-94k</name>
</geneLocation>
<evidence type="ECO:0000313" key="13">
    <source>
        <dbReference type="EMBL" id="AYM25131.1"/>
    </source>
</evidence>
<evidence type="ECO:0000256" key="4">
    <source>
        <dbReference type="ARBA" id="ARBA00022908"/>
    </source>
</evidence>
<name>A0A1B3IRD7_ECOLX</name>
<dbReference type="InterPro" id="IPR011010">
    <property type="entry name" value="DNA_brk_join_enz"/>
</dbReference>
<keyword evidence="4" id="KW-0229">DNA integration</keyword>
<dbReference type="InterPro" id="IPR002104">
    <property type="entry name" value="Integrase_catalytic"/>
</dbReference>